<proteinExistence type="inferred from homology"/>
<name>A0AA38VMG3_9PEZI</name>
<dbReference type="InterPro" id="IPR008220">
    <property type="entry name" value="HAT_MetX-like"/>
</dbReference>
<protein>
    <submittedName>
        <fullName evidence="3">Alpha/beta-hydrolase</fullName>
    </submittedName>
</protein>
<keyword evidence="4" id="KW-1185">Reference proteome</keyword>
<dbReference type="Proteomes" id="UP001174691">
    <property type="component" value="Unassembled WGS sequence"/>
</dbReference>
<evidence type="ECO:0000313" key="3">
    <source>
        <dbReference type="EMBL" id="KAJ9151514.1"/>
    </source>
</evidence>
<feature type="domain" description="AB hydrolase-1" evidence="2">
    <location>
        <begin position="59"/>
        <end position="308"/>
    </location>
</feature>
<gene>
    <name evidence="3" type="ORF">NKR19_g4879</name>
</gene>
<dbReference type="InterPro" id="IPR000073">
    <property type="entry name" value="AB_hydrolase_1"/>
</dbReference>
<dbReference type="AlphaFoldDB" id="A0AA38VMG3"/>
<accession>A0AA38VMG3</accession>
<evidence type="ECO:0000256" key="1">
    <source>
        <dbReference type="ARBA" id="ARBA00006886"/>
    </source>
</evidence>
<sequence>MAAPTTQFYELRDFTFHDGTTLSSARLAYVDINPTVPKTALVITCFRGRLTSTLTFADGALRDHRVIVAALFGNGESSSPSNTQGFPSTIDYRDCVRAQHSLLTSHLDIPSPLDVVVGFSMGGQCAYYWTLMYPDLVRSAVMICSSARTSRHNYQFLEGPKAALQNAVDYVDRDRGLPESGGVSRGLRAFGKAYSAWLTSAEWFDQRAYTTLGYRTLSDWDAATTGAGYVGWDADDLLAKLHMWQAGDVSTLVDGPGELGEDELFERALSQIKARVLLMPCRTDQYFRPEASEREARWIPGATLKVIPSIWGHIAGSGANKVDTEWIDRAIAEFLAG</sequence>
<dbReference type="EMBL" id="JANBVN010000064">
    <property type="protein sequence ID" value="KAJ9151514.1"/>
    <property type="molecule type" value="Genomic_DNA"/>
</dbReference>
<reference evidence="3" key="1">
    <citation type="submission" date="2022-07" db="EMBL/GenBank/DDBJ databases">
        <title>Fungi with potential for degradation of polypropylene.</title>
        <authorList>
            <person name="Gostincar C."/>
        </authorList>
    </citation>
    <scope>NUCLEOTIDE SEQUENCE</scope>
    <source>
        <strain evidence="3">EXF-13287</strain>
    </source>
</reference>
<evidence type="ECO:0000313" key="4">
    <source>
        <dbReference type="Proteomes" id="UP001174691"/>
    </source>
</evidence>
<dbReference type="GO" id="GO:0016747">
    <property type="term" value="F:acyltransferase activity, transferring groups other than amino-acyl groups"/>
    <property type="evidence" value="ECO:0007669"/>
    <property type="project" value="InterPro"/>
</dbReference>
<dbReference type="Pfam" id="PF00561">
    <property type="entry name" value="Abhydrolase_1"/>
    <property type="match status" value="1"/>
</dbReference>
<dbReference type="PANTHER" id="PTHR32268:SF15">
    <property type="entry name" value="HOMOSERINE ACETYLTRANSFERASE FAMILY PROTEIN (AFU_ORTHOLOGUE AFUA_1G15350)"/>
    <property type="match status" value="1"/>
</dbReference>
<dbReference type="Gene3D" id="3.40.50.1820">
    <property type="entry name" value="alpha/beta hydrolase"/>
    <property type="match status" value="1"/>
</dbReference>
<organism evidence="3 4">
    <name type="scientific">Coniochaeta hoffmannii</name>
    <dbReference type="NCBI Taxonomy" id="91930"/>
    <lineage>
        <taxon>Eukaryota</taxon>
        <taxon>Fungi</taxon>
        <taxon>Dikarya</taxon>
        <taxon>Ascomycota</taxon>
        <taxon>Pezizomycotina</taxon>
        <taxon>Sordariomycetes</taxon>
        <taxon>Sordariomycetidae</taxon>
        <taxon>Coniochaetales</taxon>
        <taxon>Coniochaetaceae</taxon>
        <taxon>Coniochaeta</taxon>
    </lineage>
</organism>
<dbReference type="PANTHER" id="PTHR32268">
    <property type="entry name" value="HOMOSERINE O-ACETYLTRANSFERASE"/>
    <property type="match status" value="1"/>
</dbReference>
<comment type="similarity">
    <text evidence="1">Belongs to the AB hydrolase superfamily. MetX family.</text>
</comment>
<dbReference type="SUPFAM" id="SSF53474">
    <property type="entry name" value="alpha/beta-Hydrolases"/>
    <property type="match status" value="1"/>
</dbReference>
<evidence type="ECO:0000259" key="2">
    <source>
        <dbReference type="Pfam" id="PF00561"/>
    </source>
</evidence>
<comment type="caution">
    <text evidence="3">The sequence shown here is derived from an EMBL/GenBank/DDBJ whole genome shotgun (WGS) entry which is preliminary data.</text>
</comment>
<dbReference type="InterPro" id="IPR029058">
    <property type="entry name" value="AB_hydrolase_fold"/>
</dbReference>